<feature type="binding site" evidence="9">
    <location>
        <position position="160"/>
    </location>
    <ligand>
        <name>ATP</name>
        <dbReference type="ChEBI" id="CHEBI:30616"/>
    </ligand>
</feature>
<keyword evidence="2 10" id="KW-0723">Serine/threonine-protein kinase</keyword>
<gene>
    <name evidence="13" type="ORF">HPB48_024378</name>
</gene>
<comment type="caution">
    <text evidence="13">The sequence shown here is derived from an EMBL/GenBank/DDBJ whole genome shotgun (WGS) entry which is preliminary data.</text>
</comment>
<dbReference type="OMA" id="IYDMAHN"/>
<organism evidence="13 14">
    <name type="scientific">Haemaphysalis longicornis</name>
    <name type="common">Bush tick</name>
    <dbReference type="NCBI Taxonomy" id="44386"/>
    <lineage>
        <taxon>Eukaryota</taxon>
        <taxon>Metazoa</taxon>
        <taxon>Ecdysozoa</taxon>
        <taxon>Arthropoda</taxon>
        <taxon>Chelicerata</taxon>
        <taxon>Arachnida</taxon>
        <taxon>Acari</taxon>
        <taxon>Parasitiformes</taxon>
        <taxon>Ixodida</taxon>
        <taxon>Ixodoidea</taxon>
        <taxon>Ixodidae</taxon>
        <taxon>Haemaphysalinae</taxon>
        <taxon>Haemaphysalis</taxon>
    </lineage>
</organism>
<keyword evidence="14" id="KW-1185">Reference proteome</keyword>
<evidence type="ECO:0000259" key="12">
    <source>
        <dbReference type="PROSITE" id="PS50011"/>
    </source>
</evidence>
<protein>
    <recommendedName>
        <fullName evidence="1">non-specific serine/threonine protein kinase</fullName>
        <ecNumber evidence="1">2.7.11.1</ecNumber>
    </recommendedName>
</protein>
<dbReference type="VEuPathDB" id="VectorBase:HLOH_060015"/>
<feature type="domain" description="Protein kinase" evidence="12">
    <location>
        <begin position="131"/>
        <end position="373"/>
    </location>
</feature>
<evidence type="ECO:0000256" key="3">
    <source>
        <dbReference type="ARBA" id="ARBA00022679"/>
    </source>
</evidence>
<dbReference type="PROSITE" id="PS50011">
    <property type="entry name" value="PROTEIN_KINASE_DOM"/>
    <property type="match status" value="1"/>
</dbReference>
<dbReference type="PROSITE" id="PS00108">
    <property type="entry name" value="PROTEIN_KINASE_ST"/>
    <property type="match status" value="1"/>
</dbReference>
<comment type="catalytic activity">
    <reaction evidence="8">
        <text>L-seryl-[protein] + ATP = O-phospho-L-seryl-[protein] + ADP + H(+)</text>
        <dbReference type="Rhea" id="RHEA:17989"/>
        <dbReference type="Rhea" id="RHEA-COMP:9863"/>
        <dbReference type="Rhea" id="RHEA-COMP:11604"/>
        <dbReference type="ChEBI" id="CHEBI:15378"/>
        <dbReference type="ChEBI" id="CHEBI:29999"/>
        <dbReference type="ChEBI" id="CHEBI:30616"/>
        <dbReference type="ChEBI" id="CHEBI:83421"/>
        <dbReference type="ChEBI" id="CHEBI:456216"/>
        <dbReference type="EC" id="2.7.11.1"/>
    </reaction>
</comment>
<dbReference type="OrthoDB" id="193931at2759"/>
<dbReference type="PANTHER" id="PTHR24346:SF49">
    <property type="entry name" value="NIM1 SERINE_THREONINE PROTEIN KINASE"/>
    <property type="match status" value="1"/>
</dbReference>
<evidence type="ECO:0000256" key="5">
    <source>
        <dbReference type="ARBA" id="ARBA00022777"/>
    </source>
</evidence>
<evidence type="ECO:0000256" key="11">
    <source>
        <dbReference type="SAM" id="MobiDB-lite"/>
    </source>
</evidence>
<dbReference type="InterPro" id="IPR017441">
    <property type="entry name" value="Protein_kinase_ATP_BS"/>
</dbReference>
<evidence type="ECO:0000256" key="8">
    <source>
        <dbReference type="ARBA" id="ARBA00048679"/>
    </source>
</evidence>
<comment type="similarity">
    <text evidence="10">Belongs to the protein kinase superfamily.</text>
</comment>
<dbReference type="GO" id="GO:0005737">
    <property type="term" value="C:cytoplasm"/>
    <property type="evidence" value="ECO:0007669"/>
    <property type="project" value="TreeGrafter"/>
</dbReference>
<keyword evidence="6 9" id="KW-0067">ATP-binding</keyword>
<dbReference type="InterPro" id="IPR008271">
    <property type="entry name" value="Ser/Thr_kinase_AS"/>
</dbReference>
<dbReference type="Proteomes" id="UP000821853">
    <property type="component" value="Unassembled WGS sequence"/>
</dbReference>
<dbReference type="PANTHER" id="PTHR24346">
    <property type="entry name" value="MAP/MICROTUBULE AFFINITY-REGULATING KINASE"/>
    <property type="match status" value="1"/>
</dbReference>
<accession>A0A9J6H924</accession>
<evidence type="ECO:0000256" key="9">
    <source>
        <dbReference type="PROSITE-ProRule" id="PRU10141"/>
    </source>
</evidence>
<evidence type="ECO:0000256" key="10">
    <source>
        <dbReference type="RuleBase" id="RU000304"/>
    </source>
</evidence>
<evidence type="ECO:0000256" key="7">
    <source>
        <dbReference type="ARBA" id="ARBA00047899"/>
    </source>
</evidence>
<dbReference type="GO" id="GO:0000226">
    <property type="term" value="P:microtubule cytoskeleton organization"/>
    <property type="evidence" value="ECO:0007669"/>
    <property type="project" value="TreeGrafter"/>
</dbReference>
<comment type="catalytic activity">
    <reaction evidence="7">
        <text>L-threonyl-[protein] + ATP = O-phospho-L-threonyl-[protein] + ADP + H(+)</text>
        <dbReference type="Rhea" id="RHEA:46608"/>
        <dbReference type="Rhea" id="RHEA-COMP:11060"/>
        <dbReference type="Rhea" id="RHEA-COMP:11605"/>
        <dbReference type="ChEBI" id="CHEBI:15378"/>
        <dbReference type="ChEBI" id="CHEBI:30013"/>
        <dbReference type="ChEBI" id="CHEBI:30616"/>
        <dbReference type="ChEBI" id="CHEBI:61977"/>
        <dbReference type="ChEBI" id="CHEBI:456216"/>
        <dbReference type="EC" id="2.7.11.1"/>
    </reaction>
</comment>
<feature type="region of interest" description="Disordered" evidence="11">
    <location>
        <begin position="1"/>
        <end position="96"/>
    </location>
</feature>
<evidence type="ECO:0000256" key="4">
    <source>
        <dbReference type="ARBA" id="ARBA00022741"/>
    </source>
</evidence>
<dbReference type="AlphaFoldDB" id="A0A9J6H924"/>
<keyword evidence="5" id="KW-0418">Kinase</keyword>
<dbReference type="GO" id="GO:0035556">
    <property type="term" value="P:intracellular signal transduction"/>
    <property type="evidence" value="ECO:0007669"/>
    <property type="project" value="TreeGrafter"/>
</dbReference>
<dbReference type="EMBL" id="JABSTR010001038">
    <property type="protein sequence ID" value="KAH9383261.1"/>
    <property type="molecule type" value="Genomic_DNA"/>
</dbReference>
<keyword evidence="4 9" id="KW-0547">Nucleotide-binding</keyword>
<evidence type="ECO:0000256" key="2">
    <source>
        <dbReference type="ARBA" id="ARBA00022527"/>
    </source>
</evidence>
<evidence type="ECO:0000256" key="6">
    <source>
        <dbReference type="ARBA" id="ARBA00022840"/>
    </source>
</evidence>
<dbReference type="SMART" id="SM00220">
    <property type="entry name" value="S_TKc"/>
    <property type="match status" value="1"/>
</dbReference>
<reference evidence="13 14" key="1">
    <citation type="journal article" date="2020" name="Cell">
        <title>Large-Scale Comparative Analyses of Tick Genomes Elucidate Their Genetic Diversity and Vector Capacities.</title>
        <authorList>
            <consortium name="Tick Genome and Microbiome Consortium (TIGMIC)"/>
            <person name="Jia N."/>
            <person name="Wang J."/>
            <person name="Shi W."/>
            <person name="Du L."/>
            <person name="Sun Y."/>
            <person name="Zhan W."/>
            <person name="Jiang J.F."/>
            <person name="Wang Q."/>
            <person name="Zhang B."/>
            <person name="Ji P."/>
            <person name="Bell-Sakyi L."/>
            <person name="Cui X.M."/>
            <person name="Yuan T.T."/>
            <person name="Jiang B.G."/>
            <person name="Yang W.F."/>
            <person name="Lam T.T."/>
            <person name="Chang Q.C."/>
            <person name="Ding S.J."/>
            <person name="Wang X.J."/>
            <person name="Zhu J.G."/>
            <person name="Ruan X.D."/>
            <person name="Zhao L."/>
            <person name="Wei J.T."/>
            <person name="Ye R.Z."/>
            <person name="Que T.C."/>
            <person name="Du C.H."/>
            <person name="Zhou Y.H."/>
            <person name="Cheng J.X."/>
            <person name="Dai P.F."/>
            <person name="Guo W.B."/>
            <person name="Han X.H."/>
            <person name="Huang E.J."/>
            <person name="Li L.F."/>
            <person name="Wei W."/>
            <person name="Gao Y.C."/>
            <person name="Liu J.Z."/>
            <person name="Shao H.Z."/>
            <person name="Wang X."/>
            <person name="Wang C.C."/>
            <person name="Yang T.C."/>
            <person name="Huo Q.B."/>
            <person name="Li W."/>
            <person name="Chen H.Y."/>
            <person name="Chen S.E."/>
            <person name="Zhou L.G."/>
            <person name="Ni X.B."/>
            <person name="Tian J.H."/>
            <person name="Sheng Y."/>
            <person name="Liu T."/>
            <person name="Pan Y.S."/>
            <person name="Xia L.Y."/>
            <person name="Li J."/>
            <person name="Zhao F."/>
            <person name="Cao W.C."/>
        </authorList>
    </citation>
    <scope>NUCLEOTIDE SEQUENCE [LARGE SCALE GENOMIC DNA]</scope>
    <source>
        <strain evidence="13">HaeL-2018</strain>
    </source>
</reference>
<dbReference type="InterPro" id="IPR000719">
    <property type="entry name" value="Prot_kinase_dom"/>
</dbReference>
<sequence length="373" mass="40465">MPAARVSPADETSAAWSAADRREPAAADGPGPPTAPPASDDHPPPSNHHNHTRHGNPRLAPLDGAKTPCPVTPKDVAITPTTTASTPGGLESGDHGALWRRSVGVRAAAGRAEHDSRWQKDVALGRRVGFYRFRGELGTGNFSQVKVAVHCLVKEKVAVKILDKSKMDAKTQRMLSREIASMEALHHPHVIRLYEVIETLSRVHLALEFAPGGELFQKITSDGRYAEDDARVVFAQVVSAHERNIVHRDIKAENVFIAGHNLVKVGDFGFSTQLRSRQEALSTFCGSPPYAAPELFRDQSYAGPCVDVWALGVLLYFVVTACMPFRAQTVAALKKLILEGQYSLPEFLSDPCKRLVMSILQASGGDASSFPSR</sequence>
<keyword evidence="3" id="KW-0808">Transferase</keyword>
<evidence type="ECO:0000256" key="1">
    <source>
        <dbReference type="ARBA" id="ARBA00012513"/>
    </source>
</evidence>
<dbReference type="EC" id="2.7.11.1" evidence="1"/>
<dbReference type="GO" id="GO:0050321">
    <property type="term" value="F:tau-protein kinase activity"/>
    <property type="evidence" value="ECO:0007669"/>
    <property type="project" value="TreeGrafter"/>
</dbReference>
<dbReference type="PROSITE" id="PS00107">
    <property type="entry name" value="PROTEIN_KINASE_ATP"/>
    <property type="match status" value="1"/>
</dbReference>
<evidence type="ECO:0000313" key="13">
    <source>
        <dbReference type="EMBL" id="KAH9383261.1"/>
    </source>
</evidence>
<dbReference type="GO" id="GO:0005524">
    <property type="term" value="F:ATP binding"/>
    <property type="evidence" value="ECO:0007669"/>
    <property type="project" value="UniProtKB-UniRule"/>
</dbReference>
<dbReference type="Gene3D" id="1.10.510.10">
    <property type="entry name" value="Transferase(Phosphotransferase) domain 1"/>
    <property type="match status" value="1"/>
</dbReference>
<dbReference type="SUPFAM" id="SSF56112">
    <property type="entry name" value="Protein kinase-like (PK-like)"/>
    <property type="match status" value="1"/>
</dbReference>
<evidence type="ECO:0000313" key="14">
    <source>
        <dbReference type="Proteomes" id="UP000821853"/>
    </source>
</evidence>
<dbReference type="FunFam" id="3.30.200.20:FF:000003">
    <property type="entry name" value="Non-specific serine/threonine protein kinase"/>
    <property type="match status" value="1"/>
</dbReference>
<dbReference type="InterPro" id="IPR011009">
    <property type="entry name" value="Kinase-like_dom_sf"/>
</dbReference>
<proteinExistence type="inferred from homology"/>
<dbReference type="FunFam" id="1.10.510.10:FF:000571">
    <property type="entry name" value="Maternal embryonic leucine zipper kinase"/>
    <property type="match status" value="1"/>
</dbReference>
<name>A0A9J6H924_HAELO</name>
<dbReference type="Pfam" id="PF00069">
    <property type="entry name" value="Pkinase"/>
    <property type="match status" value="1"/>
</dbReference>